<evidence type="ECO:0008006" key="4">
    <source>
        <dbReference type="Google" id="ProtNLM"/>
    </source>
</evidence>
<dbReference type="OrthoDB" id="5149860at2"/>
<evidence type="ECO:0000313" key="3">
    <source>
        <dbReference type="Proteomes" id="UP000295601"/>
    </source>
</evidence>
<comment type="caution">
    <text evidence="2">The sequence shown here is derived from an EMBL/GenBank/DDBJ whole genome shotgun (WGS) entry which is preliminary data.</text>
</comment>
<protein>
    <recommendedName>
        <fullName evidence="4">Lipoprotein</fullName>
    </recommendedName>
</protein>
<gene>
    <name evidence="2" type="ORF">EDF62_3072</name>
</gene>
<keyword evidence="3" id="KW-1185">Reference proteome</keyword>
<dbReference type="EMBL" id="SNYA01000008">
    <property type="protein sequence ID" value="TDP89775.1"/>
    <property type="molecule type" value="Genomic_DNA"/>
</dbReference>
<evidence type="ECO:0000313" key="2">
    <source>
        <dbReference type="EMBL" id="TDP89775.1"/>
    </source>
</evidence>
<evidence type="ECO:0000256" key="1">
    <source>
        <dbReference type="SAM" id="SignalP"/>
    </source>
</evidence>
<organism evidence="2 3">
    <name type="scientific">Leucobacter luti</name>
    <dbReference type="NCBI Taxonomy" id="340320"/>
    <lineage>
        <taxon>Bacteria</taxon>
        <taxon>Bacillati</taxon>
        <taxon>Actinomycetota</taxon>
        <taxon>Actinomycetes</taxon>
        <taxon>Micrococcales</taxon>
        <taxon>Microbacteriaceae</taxon>
        <taxon>Leucobacter</taxon>
    </lineage>
</organism>
<dbReference type="RefSeq" id="WP_133617627.1">
    <property type="nucleotide sequence ID" value="NZ_SNYA01000008.1"/>
</dbReference>
<accession>A0A4R6RU29</accession>
<proteinExistence type="predicted"/>
<name>A0A4R6RU29_9MICO</name>
<feature type="chain" id="PRO_5020520522" description="Lipoprotein" evidence="1">
    <location>
        <begin position="27"/>
        <end position="231"/>
    </location>
</feature>
<keyword evidence="1" id="KW-0732">Signal</keyword>
<reference evidence="2 3" key="1">
    <citation type="submission" date="2019-03" db="EMBL/GenBank/DDBJ databases">
        <title>Genomic analyses of the natural microbiome of Caenorhabditis elegans.</title>
        <authorList>
            <person name="Samuel B."/>
        </authorList>
    </citation>
    <scope>NUCLEOTIDE SEQUENCE [LARGE SCALE GENOMIC DNA]</scope>
    <source>
        <strain evidence="2 3">JUb18</strain>
    </source>
</reference>
<dbReference type="AlphaFoldDB" id="A0A4R6RU29"/>
<sequence length="231" mass="25065">MNTRISNALLSAIAALALVAPLTACSSTTASGTFYGESGRSNIASIIEVDGDSITWGHFSCDTLGEVNPDSDKTSIGTLDQSRTTVAWTQAGQYSGSDPYTESDGGDVITMSGFTYSKVGTPAGDTLLADQKESCEAEAEREKADEVARAKQAQADEKIRAQFEQTVRDLIAREDFETLDGSLERVIEANGLDHETFDSYLYRNYGYTAHDLDSVIFVEPDDLSYDMEFLN</sequence>
<dbReference type="Proteomes" id="UP000295601">
    <property type="component" value="Unassembled WGS sequence"/>
</dbReference>
<feature type="signal peptide" evidence="1">
    <location>
        <begin position="1"/>
        <end position="26"/>
    </location>
</feature>